<dbReference type="GeneID" id="25315800"/>
<evidence type="ECO:0000313" key="3">
    <source>
        <dbReference type="Proteomes" id="UP000053958"/>
    </source>
</evidence>
<dbReference type="Pfam" id="PF00078">
    <property type="entry name" value="RVT_1"/>
    <property type="match status" value="1"/>
</dbReference>
<dbReference type="InterPro" id="IPR053134">
    <property type="entry name" value="RNA-dir_DNA_polymerase"/>
</dbReference>
<reference evidence="2 3" key="1">
    <citation type="submission" date="2015-04" db="EMBL/GenBank/DDBJ databases">
        <authorList>
            <person name="Heijne W.H."/>
            <person name="Fedorova N.D."/>
            <person name="Nierman W.C."/>
            <person name="Vollebregt A.W."/>
            <person name="Zhao Z."/>
            <person name="Wu L."/>
            <person name="Kumar M."/>
            <person name="Stam H."/>
            <person name="van den Berg M.A."/>
            <person name="Pel H.J."/>
        </authorList>
    </citation>
    <scope>NUCLEOTIDE SEQUENCE [LARGE SCALE GENOMIC DNA]</scope>
    <source>
        <strain evidence="2 3">CBS 393.64</strain>
    </source>
</reference>
<evidence type="ECO:0000259" key="1">
    <source>
        <dbReference type="PROSITE" id="PS50878"/>
    </source>
</evidence>
<dbReference type="EMBL" id="LASV01000139">
    <property type="protein sequence ID" value="KKA22508.1"/>
    <property type="molecule type" value="Genomic_DNA"/>
</dbReference>
<dbReference type="Proteomes" id="UP000053958">
    <property type="component" value="Unassembled WGS sequence"/>
</dbReference>
<dbReference type="Gene3D" id="3.30.70.270">
    <property type="match status" value="1"/>
</dbReference>
<keyword evidence="3" id="KW-1185">Reference proteome</keyword>
<accession>A0A0F4YXZ6</accession>
<dbReference type="STRING" id="1408163.A0A0F4YXZ6"/>
<dbReference type="OrthoDB" id="4502494at2759"/>
<dbReference type="CDD" id="cd01647">
    <property type="entry name" value="RT_LTR"/>
    <property type="match status" value="1"/>
</dbReference>
<dbReference type="PANTHER" id="PTHR24559:SF444">
    <property type="entry name" value="REVERSE TRANSCRIPTASE DOMAIN-CONTAINING PROTEIN"/>
    <property type="match status" value="1"/>
</dbReference>
<dbReference type="PROSITE" id="PS50878">
    <property type="entry name" value="RT_POL"/>
    <property type="match status" value="1"/>
</dbReference>
<comment type="caution">
    <text evidence="2">The sequence shown here is derived from an EMBL/GenBank/DDBJ whole genome shotgun (WGS) entry which is preliminary data.</text>
</comment>
<dbReference type="AlphaFoldDB" id="A0A0F4YXZ6"/>
<dbReference type="InterPro" id="IPR043128">
    <property type="entry name" value="Rev_trsase/Diguanyl_cyclase"/>
</dbReference>
<dbReference type="InterPro" id="IPR000477">
    <property type="entry name" value="RT_dom"/>
</dbReference>
<protein>
    <submittedName>
        <fullName evidence="2">Gag/polymerase/env polyprotein</fullName>
    </submittedName>
</protein>
<dbReference type="InterPro" id="IPR043502">
    <property type="entry name" value="DNA/RNA_pol_sf"/>
</dbReference>
<dbReference type="RefSeq" id="XP_013329120.1">
    <property type="nucleotide sequence ID" value="XM_013473666.1"/>
</dbReference>
<evidence type="ECO:0000313" key="2">
    <source>
        <dbReference type="EMBL" id="KKA22508.1"/>
    </source>
</evidence>
<dbReference type="SUPFAM" id="SSF56672">
    <property type="entry name" value="DNA/RNA polymerases"/>
    <property type="match status" value="1"/>
</dbReference>
<feature type="domain" description="Reverse transcriptase" evidence="1">
    <location>
        <begin position="82"/>
        <end position="273"/>
    </location>
</feature>
<sequence>MIQHKKPLCDITEEADLRKLVPSYYHDYLDVFSKRASDTLPPSRPCDHKIELTMENTLGYSPLYKQSAEELEATKKYIMENLDKGFIEPSNAPFASPILMARKKDGGLRFCVDYRKLNAITKRDRYPLPLIDELMERLSQAKIFTKLDIRQGFHRIRMHPDSEDLTTFRTRYGSYKYKVMPFGLTNGPATFQRFINETFLDYLDDFLTAFIDDLLIYSSNELEHQEHVKKYCNVCESWTPSQHWEMRFHVKGLNTWALSLALMVLKSTLTRWQ</sequence>
<proteinExistence type="predicted"/>
<dbReference type="Gene3D" id="3.10.10.10">
    <property type="entry name" value="HIV Type 1 Reverse Transcriptase, subunit A, domain 1"/>
    <property type="match status" value="1"/>
</dbReference>
<organism evidence="2 3">
    <name type="scientific">Rasamsonia emersonii (strain ATCC 16479 / CBS 393.64 / IMI 116815)</name>
    <dbReference type="NCBI Taxonomy" id="1408163"/>
    <lineage>
        <taxon>Eukaryota</taxon>
        <taxon>Fungi</taxon>
        <taxon>Dikarya</taxon>
        <taxon>Ascomycota</taxon>
        <taxon>Pezizomycotina</taxon>
        <taxon>Eurotiomycetes</taxon>
        <taxon>Eurotiomycetidae</taxon>
        <taxon>Eurotiales</taxon>
        <taxon>Trichocomaceae</taxon>
        <taxon>Rasamsonia</taxon>
    </lineage>
</organism>
<name>A0A0F4YXZ6_RASE3</name>
<dbReference type="PANTHER" id="PTHR24559">
    <property type="entry name" value="TRANSPOSON TY3-I GAG-POL POLYPROTEIN"/>
    <property type="match status" value="1"/>
</dbReference>
<gene>
    <name evidence="2" type="ORF">T310_3451</name>
</gene>